<protein>
    <submittedName>
        <fullName evidence="7">SulP family inorganic anion transporter</fullName>
    </submittedName>
</protein>
<feature type="transmembrane region" description="Helical" evidence="5">
    <location>
        <begin position="261"/>
        <end position="280"/>
    </location>
</feature>
<evidence type="ECO:0000256" key="4">
    <source>
        <dbReference type="ARBA" id="ARBA00023136"/>
    </source>
</evidence>
<name>A0ABS0WPR3_9FLAO</name>
<keyword evidence="2 5" id="KW-0812">Transmembrane</keyword>
<dbReference type="RefSeq" id="WP_198840716.1">
    <property type="nucleotide sequence ID" value="NZ_JAEHFJ010000003.1"/>
</dbReference>
<evidence type="ECO:0000256" key="3">
    <source>
        <dbReference type="ARBA" id="ARBA00022989"/>
    </source>
</evidence>
<feature type="transmembrane region" description="Helical" evidence="5">
    <location>
        <begin position="126"/>
        <end position="144"/>
    </location>
</feature>
<gene>
    <name evidence="7" type="ORF">JBL43_06855</name>
</gene>
<feature type="transmembrane region" description="Helical" evidence="5">
    <location>
        <begin position="171"/>
        <end position="189"/>
    </location>
</feature>
<keyword evidence="4 5" id="KW-0472">Membrane</keyword>
<dbReference type="InterPro" id="IPR011547">
    <property type="entry name" value="SLC26A/SulP_dom"/>
</dbReference>
<comment type="subcellular location">
    <subcellularLocation>
        <location evidence="1">Membrane</location>
        <topology evidence="1">Multi-pass membrane protein</topology>
    </subcellularLocation>
</comment>
<feature type="transmembrane region" description="Helical" evidence="5">
    <location>
        <begin position="196"/>
        <end position="217"/>
    </location>
</feature>
<evidence type="ECO:0000256" key="2">
    <source>
        <dbReference type="ARBA" id="ARBA00022692"/>
    </source>
</evidence>
<evidence type="ECO:0000313" key="8">
    <source>
        <dbReference type="Proteomes" id="UP000623301"/>
    </source>
</evidence>
<evidence type="ECO:0000256" key="5">
    <source>
        <dbReference type="SAM" id="Phobius"/>
    </source>
</evidence>
<keyword evidence="3 5" id="KW-1133">Transmembrane helix</keyword>
<dbReference type="SUPFAM" id="SSF52091">
    <property type="entry name" value="SpoIIaa-like"/>
    <property type="match status" value="1"/>
</dbReference>
<feature type="transmembrane region" description="Helical" evidence="5">
    <location>
        <begin position="301"/>
        <end position="324"/>
    </location>
</feature>
<reference evidence="7 8" key="1">
    <citation type="submission" date="2020-12" db="EMBL/GenBank/DDBJ databases">
        <title>Aureibaculum luteum sp. nov. and Aureibaculum flavum sp. nov., novel members of the family Flavobacteriaceae isolated from Antarctic intertidal sediments.</title>
        <authorList>
            <person name="He X."/>
            <person name="Zhang X."/>
        </authorList>
    </citation>
    <scope>NUCLEOTIDE SEQUENCE [LARGE SCALE GENOMIC DNA]</scope>
    <source>
        <strain evidence="7 8">A20</strain>
    </source>
</reference>
<evidence type="ECO:0000256" key="1">
    <source>
        <dbReference type="ARBA" id="ARBA00004141"/>
    </source>
</evidence>
<dbReference type="InterPro" id="IPR036513">
    <property type="entry name" value="STAS_dom_sf"/>
</dbReference>
<keyword evidence="8" id="KW-1185">Reference proteome</keyword>
<feature type="transmembrane region" description="Helical" evidence="5">
    <location>
        <begin position="394"/>
        <end position="411"/>
    </location>
</feature>
<organism evidence="7 8">
    <name type="scientific">Aureibaculum flavum</name>
    <dbReference type="NCBI Taxonomy" id="2795986"/>
    <lineage>
        <taxon>Bacteria</taxon>
        <taxon>Pseudomonadati</taxon>
        <taxon>Bacteroidota</taxon>
        <taxon>Flavobacteriia</taxon>
        <taxon>Flavobacteriales</taxon>
        <taxon>Flavobacteriaceae</taxon>
        <taxon>Aureibaculum</taxon>
    </lineage>
</organism>
<evidence type="ECO:0000259" key="6">
    <source>
        <dbReference type="Pfam" id="PF00916"/>
    </source>
</evidence>
<dbReference type="Pfam" id="PF00916">
    <property type="entry name" value="Sulfate_transp"/>
    <property type="match status" value="1"/>
</dbReference>
<sequence length="748" mass="82417">MNLNNPIPSKGLKGLKENWRNDVSAALSVSLVALPLALGIAVASGVSPMAGVLSAIIGGVVTTFFRGGNLSINGPAAGLIAAILGGLVALDGNINYVLAAIVVSGGIQTILGFLKMGRFAKLLPSSVLHGILAAIGIIIFAKQIHYALGTTSNANTIIGTLSDVFYNLSEINPFVFLIALVGILVLFFYKKINTKFIRIIPAPMWVLLLALPIVFGFDFFNEHSISLFGKNYVVGPDLLINIPDNPLDSIMHPDFSMIGTSAFWLTVLSITTIATVITLASARAVDKLDPYKRTTNLNKDMVGVGLSTMVSGALGGLPITTVIVRSTVNVNSNAKTKWSNLYHGIFLILFVLILAPVLRSVPLAALAAILVHTGFKLASPQVFKHAYDQGVEQLLFLSLTLIITLFTDLLYGIVGGILMTLVLHMLLAKVGIVNFFKKIYKSGSKVYKSENGSYDVKLKGIANFLYALKLDKLLEDIPEGSNVSIDMSQTRLVDLTIMENLIEFKRVHDDNGGDVKLIGLDNHVASTSHNRALKIVTGRVKKRITKRQIRLQKVAIRNGWSFEREVDWNTSYLRNFHFFDSRPIEMKSNSLKGLDVENNFKWEIADIVFDEGALDALEVYQTTVQIVRLPVSIPRFIIDKEGLFDKIFNRVKVFSGARGDIDFVKYPGFSGKFQLSGEDEDAIKAFFNDNVIRFLEQNEIHHIESNGEALMIFKYLHIARTDEVQNMLEFSHNLLRHMDLKKIPKIVV</sequence>
<comment type="caution">
    <text evidence="7">The sequence shown here is derived from an EMBL/GenBank/DDBJ whole genome shotgun (WGS) entry which is preliminary data.</text>
</comment>
<dbReference type="InterPro" id="IPR001902">
    <property type="entry name" value="SLC26A/SulP_fam"/>
</dbReference>
<evidence type="ECO:0000313" key="7">
    <source>
        <dbReference type="EMBL" id="MBJ2173949.1"/>
    </source>
</evidence>
<proteinExistence type="predicted"/>
<feature type="transmembrane region" description="Helical" evidence="5">
    <location>
        <begin position="96"/>
        <end position="114"/>
    </location>
</feature>
<dbReference type="Proteomes" id="UP000623301">
    <property type="component" value="Unassembled WGS sequence"/>
</dbReference>
<accession>A0ABS0WPR3</accession>
<feature type="transmembrane region" description="Helical" evidence="5">
    <location>
        <begin position="72"/>
        <end position="90"/>
    </location>
</feature>
<dbReference type="PANTHER" id="PTHR11814">
    <property type="entry name" value="SULFATE TRANSPORTER"/>
    <property type="match status" value="1"/>
</dbReference>
<feature type="transmembrane region" description="Helical" evidence="5">
    <location>
        <begin position="49"/>
        <end position="65"/>
    </location>
</feature>
<dbReference type="EMBL" id="JAEHFJ010000003">
    <property type="protein sequence ID" value="MBJ2173949.1"/>
    <property type="molecule type" value="Genomic_DNA"/>
</dbReference>
<feature type="domain" description="SLC26A/SulP transporter" evidence="6">
    <location>
        <begin position="20"/>
        <end position="386"/>
    </location>
</feature>
<feature type="transmembrane region" description="Helical" evidence="5">
    <location>
        <begin position="344"/>
        <end position="373"/>
    </location>
</feature>